<keyword evidence="8" id="KW-1185">Reference proteome</keyword>
<feature type="compositionally biased region" description="Basic residues" evidence="5">
    <location>
        <begin position="456"/>
        <end position="471"/>
    </location>
</feature>
<keyword evidence="2" id="KW-0378">Hydrolase</keyword>
<evidence type="ECO:0000313" key="7">
    <source>
        <dbReference type="EMBL" id="KAL1516751.1"/>
    </source>
</evidence>
<dbReference type="GO" id="GO:0005524">
    <property type="term" value="F:ATP binding"/>
    <property type="evidence" value="ECO:0007669"/>
    <property type="project" value="UniProtKB-KW"/>
</dbReference>
<dbReference type="InterPro" id="IPR000253">
    <property type="entry name" value="FHA_dom"/>
</dbReference>
<keyword evidence="4" id="KW-0067">ATP-binding</keyword>
<organism evidence="7 8">
    <name type="scientific">Hypothenemus hampei</name>
    <name type="common">Coffee berry borer</name>
    <dbReference type="NCBI Taxonomy" id="57062"/>
    <lineage>
        <taxon>Eukaryota</taxon>
        <taxon>Metazoa</taxon>
        <taxon>Ecdysozoa</taxon>
        <taxon>Arthropoda</taxon>
        <taxon>Hexapoda</taxon>
        <taxon>Insecta</taxon>
        <taxon>Pterygota</taxon>
        <taxon>Neoptera</taxon>
        <taxon>Endopterygota</taxon>
        <taxon>Coleoptera</taxon>
        <taxon>Polyphaga</taxon>
        <taxon>Cucujiformia</taxon>
        <taxon>Curculionidae</taxon>
        <taxon>Scolytinae</taxon>
        <taxon>Hypothenemus</taxon>
    </lineage>
</organism>
<evidence type="ECO:0000256" key="2">
    <source>
        <dbReference type="ARBA" id="ARBA00022801"/>
    </source>
</evidence>
<dbReference type="SUPFAM" id="SSF52540">
    <property type="entry name" value="P-loop containing nucleoside triphosphate hydrolases"/>
    <property type="match status" value="1"/>
</dbReference>
<dbReference type="SUPFAM" id="SSF49879">
    <property type="entry name" value="SMAD/FHA domain"/>
    <property type="match status" value="1"/>
</dbReference>
<dbReference type="CDD" id="cd00060">
    <property type="entry name" value="FHA"/>
    <property type="match status" value="1"/>
</dbReference>
<dbReference type="Pfam" id="PF13087">
    <property type="entry name" value="AAA_12"/>
    <property type="match status" value="1"/>
</dbReference>
<feature type="compositionally biased region" description="Basic and acidic residues" evidence="5">
    <location>
        <begin position="442"/>
        <end position="455"/>
    </location>
</feature>
<accession>A0ABD1FBU3</accession>
<dbReference type="Proteomes" id="UP001566132">
    <property type="component" value="Unassembled WGS sequence"/>
</dbReference>
<name>A0ABD1FBU3_HYPHA</name>
<feature type="domain" description="FHA" evidence="6">
    <location>
        <begin position="23"/>
        <end position="73"/>
    </location>
</feature>
<comment type="caution">
    <text evidence="7">The sequence shown here is derived from an EMBL/GenBank/DDBJ whole genome shotgun (WGS) entry which is preliminary data.</text>
</comment>
<dbReference type="GO" id="GO:0016787">
    <property type="term" value="F:hydrolase activity"/>
    <property type="evidence" value="ECO:0007669"/>
    <property type="project" value="UniProtKB-KW"/>
</dbReference>
<evidence type="ECO:0000256" key="1">
    <source>
        <dbReference type="ARBA" id="ARBA00022741"/>
    </source>
</evidence>
<dbReference type="EMBL" id="JBDJPC010000001">
    <property type="protein sequence ID" value="KAL1516751.1"/>
    <property type="molecule type" value="Genomic_DNA"/>
</dbReference>
<dbReference type="PANTHER" id="PTHR10887:SF495">
    <property type="entry name" value="HELICASE SENATAXIN ISOFORM X1-RELATED"/>
    <property type="match status" value="1"/>
</dbReference>
<dbReference type="Gene3D" id="2.60.200.20">
    <property type="match status" value="1"/>
</dbReference>
<sequence length="1369" mass="156551">MSSKWTIKQLTTNKIICISLTDNLVGRNKRANICLLNYKISRQHANFMVNTEGNLYVQDFKSVNGTFVNGVPIESYKMHQIGPGDIVGFGIPSVQKAENLKEIQCLFEVMEITSPNVSLNPADSTTECVTGSHVDTPIQSKCKTESNVNDVITILGNDNPKPIIDTLKAVPNQYVNCLHEPETLEHHENTDCLRRITICNNNLGDYTVSNVNSKSDLVEVKMKLPKMTIESNKNNEDNQIKKPEDCTYKTTSFTSNNQDNSIIIDLTDDADDLDVTQSQIIKIAQSIKTDHHPDDIYQKIKSELAEMDNFDEEIIVNYVPINLEANDSFQNTQEIWDLLEDEKLTSPNEENNCLPAKTTRNSEACSSKDVPVKEANIEDVINNHPKDAVEASPNKHVQCSAVLESDIEKNGLEVRRRLEVASTKNIKSSKVIMEHNTSIKLQKKDFHEPKTDPTNKRKMILKSPVKNKKLKVPATNPSQYNPKEIMERLKKRRNSKSPILDKKQKEEIKEQRRKKLKALTSPTASTTDKEPNKSMEANNSFEKNTVPSKKRIARCGSTKKNKESHYDSSLTEALPRKKGVQISSKVPAMSTISIPRKPMESFKVPKINNEQKNSVVDSVAMETKQQFKKTRDVMTSEISKRLMWSNGSQLQKSHFQKRFLHNVDDIYNKMINWVPNWLLEQVDVDNSPPVNNPPAREIPLTFQNFNHYYDTFSKLILLEYWQYLFKSFRECEEQPKKMKIEHIRINNEIAMLDCVYYLNQNESQQRLTFKNEDFVLIEYVTKDSKQNTNYINLNFAFVQKIRKSVMQGYNIISVRPDLCNGKPHTKVELTLYTSFRPTKEVNRKKMALIKPLANARSHLMLIRAIKGLEHSPLCSLILNPQINDFKFPITHHVIFHPHNLNEQQAAIVLEAASLCTGQKPGFYCVKGPPGTGKSNVIVNLIIQIIFSKPTSGKRPMILLAAPSNTAVDNILSKLLTLKSSLSNDLKTKIKCIRIGRELSIDKNVQGYSLQSLSEKYMRSKNQHIPEIKAAKRENEDMTTFLKNYFGSQYMQELKICENMMISNCNIITTTLNSCVNGRLMEAVEKGLLEFSCCIIDEATQCHEIEALLPTILGIDKLVLVGDPQQLNATIMDREAIKMGFEQSLFTRLATKFGSDPRSPIKMLYEQYRMHPEICDFPNRQFYEGKLRSVCKNSRVLQKDVRPYLVFTCLSSPIVENYTNRVEVMLIKKIVSALFTIINRNLIYKIGIITPYNAQKDLISYNLQDLIAENINCEITINTVDSFQGSEKDVIIISCVRDSTNSFLQNEHRMNVALTRAKMALYIVGTYNLFKESRLLYEVREDAKRRKLLINIRQNPETIDNLRKCLLGMY</sequence>
<dbReference type="CDD" id="cd18808">
    <property type="entry name" value="SF1_C_Upf1"/>
    <property type="match status" value="1"/>
</dbReference>
<dbReference type="PROSITE" id="PS50006">
    <property type="entry name" value="FHA_DOMAIN"/>
    <property type="match status" value="1"/>
</dbReference>
<dbReference type="GO" id="GO:0005694">
    <property type="term" value="C:chromosome"/>
    <property type="evidence" value="ECO:0007669"/>
    <property type="project" value="UniProtKB-ARBA"/>
</dbReference>
<feature type="compositionally biased region" description="Basic residues" evidence="5">
    <location>
        <begin position="548"/>
        <end position="559"/>
    </location>
</feature>
<feature type="compositionally biased region" description="Basic and acidic residues" evidence="5">
    <location>
        <begin position="499"/>
        <end position="510"/>
    </location>
</feature>
<gene>
    <name evidence="7" type="ORF">ABEB36_000615</name>
</gene>
<keyword evidence="1" id="KW-0547">Nucleotide-binding</keyword>
<dbReference type="InterPro" id="IPR045055">
    <property type="entry name" value="DNA2/NAM7-like"/>
</dbReference>
<dbReference type="InterPro" id="IPR008984">
    <property type="entry name" value="SMAD_FHA_dom_sf"/>
</dbReference>
<dbReference type="InterPro" id="IPR041679">
    <property type="entry name" value="DNA2/NAM7-like_C"/>
</dbReference>
<evidence type="ECO:0000313" key="8">
    <source>
        <dbReference type="Proteomes" id="UP001566132"/>
    </source>
</evidence>
<dbReference type="InterPro" id="IPR027417">
    <property type="entry name" value="P-loop_NTPase"/>
</dbReference>
<reference evidence="7 8" key="1">
    <citation type="submission" date="2024-05" db="EMBL/GenBank/DDBJ databases">
        <title>Genetic variation in Jamaican populations of the coffee berry borer (Hypothenemus hampei).</title>
        <authorList>
            <person name="Errbii M."/>
            <person name="Myrie A."/>
        </authorList>
    </citation>
    <scope>NUCLEOTIDE SEQUENCE [LARGE SCALE GENOMIC DNA]</scope>
    <source>
        <strain evidence="7">JA-Hopewell-2020-01-JO</strain>
        <tissue evidence="7">Whole body</tissue>
    </source>
</reference>
<evidence type="ECO:0000256" key="5">
    <source>
        <dbReference type="SAM" id="MobiDB-lite"/>
    </source>
</evidence>
<protein>
    <recommendedName>
        <fullName evidence="6">FHA domain-containing protein</fullName>
    </recommendedName>
</protein>
<dbReference type="Pfam" id="PF13086">
    <property type="entry name" value="AAA_11"/>
    <property type="match status" value="2"/>
</dbReference>
<feature type="region of interest" description="Disordered" evidence="5">
    <location>
        <begin position="441"/>
        <end position="572"/>
    </location>
</feature>
<dbReference type="Gene3D" id="3.40.50.300">
    <property type="entry name" value="P-loop containing nucleotide triphosphate hydrolases"/>
    <property type="match status" value="2"/>
</dbReference>
<dbReference type="PANTHER" id="PTHR10887">
    <property type="entry name" value="DNA2/NAM7 HELICASE FAMILY"/>
    <property type="match status" value="1"/>
</dbReference>
<dbReference type="GO" id="GO:0004386">
    <property type="term" value="F:helicase activity"/>
    <property type="evidence" value="ECO:0007669"/>
    <property type="project" value="UniProtKB-KW"/>
</dbReference>
<dbReference type="Pfam" id="PF00498">
    <property type="entry name" value="FHA"/>
    <property type="match status" value="1"/>
</dbReference>
<evidence type="ECO:0000256" key="3">
    <source>
        <dbReference type="ARBA" id="ARBA00022806"/>
    </source>
</evidence>
<dbReference type="InterPro" id="IPR047187">
    <property type="entry name" value="SF1_C_Upf1"/>
</dbReference>
<dbReference type="InterPro" id="IPR041677">
    <property type="entry name" value="DNA2/NAM7_AAA_11"/>
</dbReference>
<dbReference type="SMART" id="SM00240">
    <property type="entry name" value="FHA"/>
    <property type="match status" value="1"/>
</dbReference>
<proteinExistence type="predicted"/>
<evidence type="ECO:0000259" key="6">
    <source>
        <dbReference type="PROSITE" id="PS50006"/>
    </source>
</evidence>
<feature type="compositionally biased region" description="Polar residues" evidence="5">
    <location>
        <begin position="535"/>
        <end position="547"/>
    </location>
</feature>
<keyword evidence="3" id="KW-0347">Helicase</keyword>
<evidence type="ECO:0000256" key="4">
    <source>
        <dbReference type="ARBA" id="ARBA00022840"/>
    </source>
</evidence>
<dbReference type="FunFam" id="3.40.50.300:FF:000326">
    <property type="entry name" value="P-loop containing nucleoside triphosphate hydrolase"/>
    <property type="match status" value="1"/>
</dbReference>